<proteinExistence type="predicted"/>
<name>A0AA97I716_9MICO</name>
<keyword evidence="2" id="KW-1185">Reference proteome</keyword>
<accession>A0AA97I716</accession>
<evidence type="ECO:0000313" key="1">
    <source>
        <dbReference type="EMBL" id="WOF23207.1"/>
    </source>
</evidence>
<sequence>MPLAPLIAGLGLSWFGREATLVAAAAICLVATALAAASPSLRSLPAEPGWAAHARRFGSERGAPVREP</sequence>
<dbReference type="RefSeq" id="WP_317139678.1">
    <property type="nucleotide sequence ID" value="NZ_CP118157.1"/>
</dbReference>
<evidence type="ECO:0000313" key="2">
    <source>
        <dbReference type="Proteomes" id="UP001305498"/>
    </source>
</evidence>
<dbReference type="EMBL" id="CP118157">
    <property type="protein sequence ID" value="WOF23207.1"/>
    <property type="molecule type" value="Genomic_DNA"/>
</dbReference>
<reference evidence="1 2" key="1">
    <citation type="submission" date="2023-02" db="EMBL/GenBank/DDBJ databases">
        <title>Microbacterium betulae sp. nov., isolated from birch wood.</title>
        <authorList>
            <person name="Pasciak M."/>
            <person name="Pawlik K.J."/>
            <person name="Martynowski D."/>
            <person name="Laczmanski L."/>
            <person name="Ciekot J."/>
            <person name="Szponar B."/>
            <person name="Wojcik-Fatla A."/>
            <person name="Mackiewicz B."/>
            <person name="Farian E."/>
            <person name="Cholewa G."/>
            <person name="Cholewa A."/>
            <person name="Dutkiewicz J."/>
        </authorList>
    </citation>
    <scope>NUCLEOTIDE SEQUENCE [LARGE SCALE GENOMIC DNA]</scope>
    <source>
        <strain evidence="1 2">AB</strain>
    </source>
</reference>
<dbReference type="AlphaFoldDB" id="A0AA97I716"/>
<dbReference type="Proteomes" id="UP001305498">
    <property type="component" value="Chromosome"/>
</dbReference>
<organism evidence="1 2">
    <name type="scientific">Microbacterium betulae</name>
    <dbReference type="NCBI Taxonomy" id="2981139"/>
    <lineage>
        <taxon>Bacteria</taxon>
        <taxon>Bacillati</taxon>
        <taxon>Actinomycetota</taxon>
        <taxon>Actinomycetes</taxon>
        <taxon>Micrococcales</taxon>
        <taxon>Microbacteriaceae</taxon>
        <taxon>Microbacterium</taxon>
    </lineage>
</organism>
<protein>
    <submittedName>
        <fullName evidence="1">Uncharacterized protein</fullName>
    </submittedName>
</protein>
<gene>
    <name evidence="1" type="ORF">N8K70_00635</name>
</gene>
<dbReference type="KEGG" id="mbet:N8K70_00635"/>